<dbReference type="NCBIfam" id="TIGR00079">
    <property type="entry name" value="pept_deformyl"/>
    <property type="match status" value="1"/>
</dbReference>
<accession>A0ABP9C4S5</accession>
<organism evidence="5 6">
    <name type="scientific">Olivibacter ginsenosidimutans</name>
    <dbReference type="NCBI Taxonomy" id="1176537"/>
    <lineage>
        <taxon>Bacteria</taxon>
        <taxon>Pseudomonadati</taxon>
        <taxon>Bacteroidota</taxon>
        <taxon>Sphingobacteriia</taxon>
        <taxon>Sphingobacteriales</taxon>
        <taxon>Sphingobacteriaceae</taxon>
        <taxon>Olivibacter</taxon>
    </lineage>
</organism>
<dbReference type="PRINTS" id="PR01576">
    <property type="entry name" value="PDEFORMYLASE"/>
</dbReference>
<feature type="binding site" evidence="4">
    <location>
        <position position="159"/>
    </location>
    <ligand>
        <name>Fe cation</name>
        <dbReference type="ChEBI" id="CHEBI:24875"/>
    </ligand>
</feature>
<evidence type="ECO:0000313" key="5">
    <source>
        <dbReference type="EMBL" id="GAA4803558.1"/>
    </source>
</evidence>
<evidence type="ECO:0000256" key="1">
    <source>
        <dbReference type="ARBA" id="ARBA00010759"/>
    </source>
</evidence>
<keyword evidence="3 4" id="KW-0378">Hydrolase</keyword>
<evidence type="ECO:0000256" key="4">
    <source>
        <dbReference type="HAMAP-Rule" id="MF_00163"/>
    </source>
</evidence>
<comment type="function">
    <text evidence="4">Removes the formyl group from the N-terminal Met of newly synthesized proteins. Requires at least a dipeptide for an efficient rate of reaction. N-terminal L-methionine is a prerequisite for activity but the enzyme has broad specificity at other positions.</text>
</comment>
<dbReference type="InterPro" id="IPR036821">
    <property type="entry name" value="Peptide_deformylase_sf"/>
</dbReference>
<comment type="catalytic activity">
    <reaction evidence="4">
        <text>N-terminal N-formyl-L-methionyl-[peptide] + H2O = N-terminal L-methionyl-[peptide] + formate</text>
        <dbReference type="Rhea" id="RHEA:24420"/>
        <dbReference type="Rhea" id="RHEA-COMP:10639"/>
        <dbReference type="Rhea" id="RHEA-COMP:10640"/>
        <dbReference type="ChEBI" id="CHEBI:15377"/>
        <dbReference type="ChEBI" id="CHEBI:15740"/>
        <dbReference type="ChEBI" id="CHEBI:49298"/>
        <dbReference type="ChEBI" id="CHEBI:64731"/>
        <dbReference type="EC" id="3.5.1.88"/>
    </reaction>
</comment>
<feature type="active site" evidence="4">
    <location>
        <position position="160"/>
    </location>
</feature>
<evidence type="ECO:0000313" key="6">
    <source>
        <dbReference type="Proteomes" id="UP001501411"/>
    </source>
</evidence>
<evidence type="ECO:0000256" key="3">
    <source>
        <dbReference type="ARBA" id="ARBA00022801"/>
    </source>
</evidence>
<keyword evidence="4" id="KW-0408">Iron</keyword>
<keyword evidence="6" id="KW-1185">Reference proteome</keyword>
<reference evidence="6" key="1">
    <citation type="journal article" date="2019" name="Int. J. Syst. Evol. Microbiol.">
        <title>The Global Catalogue of Microorganisms (GCM) 10K type strain sequencing project: providing services to taxonomists for standard genome sequencing and annotation.</title>
        <authorList>
            <consortium name="The Broad Institute Genomics Platform"/>
            <consortium name="The Broad Institute Genome Sequencing Center for Infectious Disease"/>
            <person name="Wu L."/>
            <person name="Ma J."/>
        </authorList>
    </citation>
    <scope>NUCLEOTIDE SEQUENCE [LARGE SCALE GENOMIC DNA]</scope>
    <source>
        <strain evidence="6">JCM 18200</strain>
    </source>
</reference>
<dbReference type="EMBL" id="BAABIQ010000043">
    <property type="protein sequence ID" value="GAA4803558.1"/>
    <property type="molecule type" value="Genomic_DNA"/>
</dbReference>
<dbReference type="PANTHER" id="PTHR10458:SF22">
    <property type="entry name" value="PEPTIDE DEFORMYLASE"/>
    <property type="match status" value="1"/>
</dbReference>
<dbReference type="PIRSF" id="PIRSF004749">
    <property type="entry name" value="Pep_def"/>
    <property type="match status" value="1"/>
</dbReference>
<dbReference type="CDD" id="cd00487">
    <property type="entry name" value="Pep_deformylase"/>
    <property type="match status" value="1"/>
</dbReference>
<comment type="similarity">
    <text evidence="1 4">Belongs to the polypeptide deformylase family.</text>
</comment>
<name>A0ABP9C4S5_9SPHI</name>
<comment type="caution">
    <text evidence="5">The sequence shown here is derived from an EMBL/GenBank/DDBJ whole genome shotgun (WGS) entry which is preliminary data.</text>
</comment>
<dbReference type="Proteomes" id="UP001501411">
    <property type="component" value="Unassembled WGS sequence"/>
</dbReference>
<sequence length="208" mass="24297">MIYFNFSFLLFTFELYLLYMKLPIVAYGDPILKRKAVDISRDYPELDVLIANMFETMYAAHGVGIAAPQIGLSIRLFVIDASPFEDDAPELKDFKKVFINAQVLNEEGEKWDFNEGCLSIPEIREDISRHKTIHIRYIDENWVEHEETYEGLAARVIQHEYDHIEGKLFTDRLSVLRKAMLKSKLDAITKGQVKVDYKMKFPALKRKR</sequence>
<keyword evidence="4" id="KW-0648">Protein biosynthesis</keyword>
<comment type="cofactor">
    <cofactor evidence="4">
        <name>Fe(2+)</name>
        <dbReference type="ChEBI" id="CHEBI:29033"/>
    </cofactor>
    <text evidence="4">Binds 1 Fe(2+) ion.</text>
</comment>
<gene>
    <name evidence="5" type="primary">def_2</name>
    <name evidence="4" type="synonym">def</name>
    <name evidence="5" type="ORF">GCM10023231_35720</name>
</gene>
<dbReference type="HAMAP" id="MF_00163">
    <property type="entry name" value="Pep_deformylase"/>
    <property type="match status" value="1"/>
</dbReference>
<dbReference type="SUPFAM" id="SSF56420">
    <property type="entry name" value="Peptide deformylase"/>
    <property type="match status" value="1"/>
</dbReference>
<dbReference type="InterPro" id="IPR023635">
    <property type="entry name" value="Peptide_deformylase"/>
</dbReference>
<keyword evidence="2 4" id="KW-0479">Metal-binding</keyword>
<dbReference type="NCBIfam" id="NF001159">
    <property type="entry name" value="PRK00150.1-3"/>
    <property type="match status" value="1"/>
</dbReference>
<dbReference type="Gene3D" id="3.90.45.10">
    <property type="entry name" value="Peptide deformylase"/>
    <property type="match status" value="1"/>
</dbReference>
<evidence type="ECO:0000256" key="2">
    <source>
        <dbReference type="ARBA" id="ARBA00022723"/>
    </source>
</evidence>
<protein>
    <recommendedName>
        <fullName evidence="4">Peptide deformylase</fullName>
        <shortName evidence="4">PDF</shortName>
        <ecNumber evidence="4">3.5.1.88</ecNumber>
    </recommendedName>
    <alternativeName>
        <fullName evidence="4">Polypeptide deformylase</fullName>
    </alternativeName>
</protein>
<dbReference type="Pfam" id="PF01327">
    <property type="entry name" value="Pep_deformylase"/>
    <property type="match status" value="1"/>
</dbReference>
<dbReference type="PANTHER" id="PTHR10458">
    <property type="entry name" value="PEPTIDE DEFORMYLASE"/>
    <property type="match status" value="1"/>
</dbReference>
<proteinExistence type="inferred from homology"/>
<feature type="binding site" evidence="4">
    <location>
        <position position="117"/>
    </location>
    <ligand>
        <name>Fe cation</name>
        <dbReference type="ChEBI" id="CHEBI:24875"/>
    </ligand>
</feature>
<feature type="binding site" evidence="4">
    <location>
        <position position="163"/>
    </location>
    <ligand>
        <name>Fe cation</name>
        <dbReference type="ChEBI" id="CHEBI:24875"/>
    </ligand>
</feature>
<dbReference type="EC" id="3.5.1.88" evidence="4"/>